<dbReference type="PANTHER" id="PTHR21661:SF35">
    <property type="entry name" value="EPOXIDE HYDROLASE"/>
    <property type="match status" value="1"/>
</dbReference>
<dbReference type="InterPro" id="IPR010497">
    <property type="entry name" value="Epoxide_hydro_N"/>
</dbReference>
<reference evidence="6 7" key="1">
    <citation type="submission" date="2023-11" db="EMBL/GenBank/DDBJ databases">
        <title>Peredibacter starrii A3.12.</title>
        <authorList>
            <person name="Mitchell R.J."/>
        </authorList>
    </citation>
    <scope>NUCLEOTIDE SEQUENCE [LARGE SCALE GENOMIC DNA]</scope>
    <source>
        <strain evidence="6 7">A3.12</strain>
    </source>
</reference>
<dbReference type="PRINTS" id="PR00412">
    <property type="entry name" value="EPOXHYDRLASE"/>
</dbReference>
<dbReference type="SUPFAM" id="SSF53474">
    <property type="entry name" value="alpha/beta-Hydrolases"/>
    <property type="match status" value="1"/>
</dbReference>
<feature type="active site" description="Nucleophile" evidence="4">
    <location>
        <position position="207"/>
    </location>
</feature>
<dbReference type="PIRSF" id="PIRSF001112">
    <property type="entry name" value="Epoxide_hydrolase"/>
    <property type="match status" value="1"/>
</dbReference>
<dbReference type="EMBL" id="CP139487">
    <property type="protein sequence ID" value="WPU66810.1"/>
    <property type="molecule type" value="Genomic_DNA"/>
</dbReference>
<comment type="similarity">
    <text evidence="1">Belongs to the peptidase S33 family.</text>
</comment>
<keyword evidence="7" id="KW-1185">Reference proteome</keyword>
<feature type="active site" description="Proton acceptor" evidence="4">
    <location>
        <position position="390"/>
    </location>
</feature>
<evidence type="ECO:0000313" key="6">
    <source>
        <dbReference type="EMBL" id="WPU66810.1"/>
    </source>
</evidence>
<evidence type="ECO:0000259" key="5">
    <source>
        <dbReference type="Pfam" id="PF06441"/>
    </source>
</evidence>
<evidence type="ECO:0000256" key="4">
    <source>
        <dbReference type="PIRSR" id="PIRSR001112-1"/>
    </source>
</evidence>
<evidence type="ECO:0000313" key="7">
    <source>
        <dbReference type="Proteomes" id="UP001324634"/>
    </source>
</evidence>
<dbReference type="GO" id="GO:0097176">
    <property type="term" value="P:epoxide metabolic process"/>
    <property type="evidence" value="ECO:0007669"/>
    <property type="project" value="TreeGrafter"/>
</dbReference>
<dbReference type="GO" id="GO:0004301">
    <property type="term" value="F:epoxide hydrolase activity"/>
    <property type="evidence" value="ECO:0007669"/>
    <property type="project" value="TreeGrafter"/>
</dbReference>
<name>A0AAX4HV39_9BACT</name>
<protein>
    <submittedName>
        <fullName evidence="6">Epoxide hydrolase</fullName>
    </submittedName>
</protein>
<organism evidence="6 7">
    <name type="scientific">Peredibacter starrii</name>
    <dbReference type="NCBI Taxonomy" id="28202"/>
    <lineage>
        <taxon>Bacteria</taxon>
        <taxon>Pseudomonadati</taxon>
        <taxon>Bdellovibrionota</taxon>
        <taxon>Bacteriovoracia</taxon>
        <taxon>Bacteriovoracales</taxon>
        <taxon>Bacteriovoracaceae</taxon>
        <taxon>Peredibacter</taxon>
    </lineage>
</organism>
<dbReference type="KEGG" id="psti:SOO65_08620"/>
<evidence type="ECO:0000256" key="3">
    <source>
        <dbReference type="ARBA" id="ARBA00022801"/>
    </source>
</evidence>
<keyword evidence="2" id="KW-0058">Aromatic hydrocarbons catabolism</keyword>
<dbReference type="AlphaFoldDB" id="A0AAX4HV39"/>
<dbReference type="InterPro" id="IPR016292">
    <property type="entry name" value="Epoxide_hydrolase"/>
</dbReference>
<dbReference type="Pfam" id="PF06441">
    <property type="entry name" value="EHN"/>
    <property type="match status" value="1"/>
</dbReference>
<feature type="active site" description="Proton donor" evidence="4">
    <location>
        <position position="333"/>
    </location>
</feature>
<evidence type="ECO:0000256" key="1">
    <source>
        <dbReference type="ARBA" id="ARBA00010088"/>
    </source>
</evidence>
<proteinExistence type="inferred from homology"/>
<keyword evidence="3 6" id="KW-0378">Hydrolase</keyword>
<dbReference type="InterPro" id="IPR000639">
    <property type="entry name" value="Epox_hydrolase-like"/>
</dbReference>
<sequence length="412" mass="47286">MDNTFNYFSFDKKELGARGPFFARPDLIEDFKIHISDARLDEITARVMNAKLPKQMPPSEEATSNWETGADIAWLEEFRHYWLTEYDWREEEQRLNEYPQYMAQVDDYQIHFYYVQGEGPNPLPLLLTHASQGSVVEFIDCISYLTEPSKHGGKAEDSFTVIIPSLPGFGFSSMPKKPIQAKTTAKIFNKLVTEILGHEHYVAQGGDIGSLVAVQLAEQFPENVKAIHLNLPLWFNIPSTDQTEDETAWIKEYETYLNGPAFDFQRIQSNRPMMAAVALTDSPIGTAAWIAEKFWAWSDHGGKLENTITKERLLTNIMLYLVNEGGIAASFWYSRAFQTELNWELHPKYIEVPTAIAIYPKEHIFGRPSIETARRGYNLVHYQDIPRGGHFAAMEQPELFSSNIRDAFRNFH</sequence>
<dbReference type="PANTHER" id="PTHR21661">
    <property type="entry name" value="EPOXIDE HYDROLASE 1-RELATED"/>
    <property type="match status" value="1"/>
</dbReference>
<evidence type="ECO:0000256" key="2">
    <source>
        <dbReference type="ARBA" id="ARBA00022797"/>
    </source>
</evidence>
<gene>
    <name evidence="6" type="ORF">SOO65_08620</name>
</gene>
<feature type="domain" description="Epoxide hydrolase N-terminal" evidence="5">
    <location>
        <begin position="28"/>
        <end position="138"/>
    </location>
</feature>
<accession>A0AAX4HV39</accession>
<dbReference type="Proteomes" id="UP001324634">
    <property type="component" value="Chromosome"/>
</dbReference>
<dbReference type="Gene3D" id="3.40.50.1820">
    <property type="entry name" value="alpha/beta hydrolase"/>
    <property type="match status" value="1"/>
</dbReference>
<dbReference type="InterPro" id="IPR029058">
    <property type="entry name" value="AB_hydrolase_fold"/>
</dbReference>
<dbReference type="RefSeq" id="WP_321399385.1">
    <property type="nucleotide sequence ID" value="NZ_CP139487.1"/>
</dbReference>